<keyword evidence="3" id="KW-1185">Reference proteome</keyword>
<dbReference type="EMBL" id="BMNC01000019">
    <property type="protein sequence ID" value="GGN23628.1"/>
    <property type="molecule type" value="Genomic_DNA"/>
</dbReference>
<gene>
    <name evidence="2" type="ORF">GCM10011609_76530</name>
</gene>
<feature type="region of interest" description="Disordered" evidence="1">
    <location>
        <begin position="1"/>
        <end position="44"/>
    </location>
</feature>
<accession>A0ABQ2IPZ5</accession>
<evidence type="ECO:0000313" key="3">
    <source>
        <dbReference type="Proteomes" id="UP000597656"/>
    </source>
</evidence>
<protein>
    <submittedName>
        <fullName evidence="2">Uncharacterized protein</fullName>
    </submittedName>
</protein>
<sequence>MAKRDEEAADTVSFTLVPDDGGPVPAFELGGRMRSGSPAGWRASTLSEQNRATGFRGEIRLVTW</sequence>
<organism evidence="2 3">
    <name type="scientific">Lentzea pudingi</name>
    <dbReference type="NCBI Taxonomy" id="1789439"/>
    <lineage>
        <taxon>Bacteria</taxon>
        <taxon>Bacillati</taxon>
        <taxon>Actinomycetota</taxon>
        <taxon>Actinomycetes</taxon>
        <taxon>Pseudonocardiales</taxon>
        <taxon>Pseudonocardiaceae</taxon>
        <taxon>Lentzea</taxon>
    </lineage>
</organism>
<proteinExistence type="predicted"/>
<evidence type="ECO:0000313" key="2">
    <source>
        <dbReference type="EMBL" id="GGN23628.1"/>
    </source>
</evidence>
<name>A0ABQ2IPZ5_9PSEU</name>
<comment type="caution">
    <text evidence="2">The sequence shown here is derived from an EMBL/GenBank/DDBJ whole genome shotgun (WGS) entry which is preliminary data.</text>
</comment>
<evidence type="ECO:0000256" key="1">
    <source>
        <dbReference type="SAM" id="MobiDB-lite"/>
    </source>
</evidence>
<reference evidence="3" key="1">
    <citation type="journal article" date="2019" name="Int. J. Syst. Evol. Microbiol.">
        <title>The Global Catalogue of Microorganisms (GCM) 10K type strain sequencing project: providing services to taxonomists for standard genome sequencing and annotation.</title>
        <authorList>
            <consortium name="The Broad Institute Genomics Platform"/>
            <consortium name="The Broad Institute Genome Sequencing Center for Infectious Disease"/>
            <person name="Wu L."/>
            <person name="Ma J."/>
        </authorList>
    </citation>
    <scope>NUCLEOTIDE SEQUENCE [LARGE SCALE GENOMIC DNA]</scope>
    <source>
        <strain evidence="3">CGMCC 4.7319</strain>
    </source>
</reference>
<dbReference type="Proteomes" id="UP000597656">
    <property type="component" value="Unassembled WGS sequence"/>
</dbReference>